<gene>
    <name evidence="2" type="ORF">ANN_06559</name>
</gene>
<dbReference type="EMBL" id="JAJSOF020000011">
    <property type="protein sequence ID" value="KAJ4444762.1"/>
    <property type="molecule type" value="Genomic_DNA"/>
</dbReference>
<evidence type="ECO:0000313" key="2">
    <source>
        <dbReference type="EMBL" id="KAJ4444762.1"/>
    </source>
</evidence>
<sequence length="98" mass="10949">MSGRKKNKVVHSEGHGIISNIIEKCDEEAKNKSFAFTVSQATKRAAYYAGVSESLIKSIRKQKKELSESGEGSILRTPGKKRKTRPEHTVVNIDDFDK</sequence>
<evidence type="ECO:0000313" key="3">
    <source>
        <dbReference type="Proteomes" id="UP001148838"/>
    </source>
</evidence>
<dbReference type="Proteomes" id="UP001148838">
    <property type="component" value="Unassembled WGS sequence"/>
</dbReference>
<accession>A0ABQ8TDW2</accession>
<feature type="region of interest" description="Disordered" evidence="1">
    <location>
        <begin position="63"/>
        <end position="98"/>
    </location>
</feature>
<evidence type="ECO:0000256" key="1">
    <source>
        <dbReference type="SAM" id="MobiDB-lite"/>
    </source>
</evidence>
<protein>
    <submittedName>
        <fullName evidence="2">Uncharacterized protein</fullName>
    </submittedName>
</protein>
<comment type="caution">
    <text evidence="2">The sequence shown here is derived from an EMBL/GenBank/DDBJ whole genome shotgun (WGS) entry which is preliminary data.</text>
</comment>
<reference evidence="2 3" key="1">
    <citation type="journal article" date="2022" name="Allergy">
        <title>Genome assembly and annotation of Periplaneta americana reveal a comprehensive cockroach allergen profile.</title>
        <authorList>
            <person name="Wang L."/>
            <person name="Xiong Q."/>
            <person name="Saelim N."/>
            <person name="Wang L."/>
            <person name="Nong W."/>
            <person name="Wan A.T."/>
            <person name="Shi M."/>
            <person name="Liu X."/>
            <person name="Cao Q."/>
            <person name="Hui J.H.L."/>
            <person name="Sookrung N."/>
            <person name="Leung T.F."/>
            <person name="Tungtrongchitr A."/>
            <person name="Tsui S.K.W."/>
        </authorList>
    </citation>
    <scope>NUCLEOTIDE SEQUENCE [LARGE SCALE GENOMIC DNA]</scope>
    <source>
        <strain evidence="2">PWHHKU_190912</strain>
    </source>
</reference>
<proteinExistence type="predicted"/>
<name>A0ABQ8TDW2_PERAM</name>
<organism evidence="2 3">
    <name type="scientific">Periplaneta americana</name>
    <name type="common">American cockroach</name>
    <name type="synonym">Blatta americana</name>
    <dbReference type="NCBI Taxonomy" id="6978"/>
    <lineage>
        <taxon>Eukaryota</taxon>
        <taxon>Metazoa</taxon>
        <taxon>Ecdysozoa</taxon>
        <taxon>Arthropoda</taxon>
        <taxon>Hexapoda</taxon>
        <taxon>Insecta</taxon>
        <taxon>Pterygota</taxon>
        <taxon>Neoptera</taxon>
        <taxon>Polyneoptera</taxon>
        <taxon>Dictyoptera</taxon>
        <taxon>Blattodea</taxon>
        <taxon>Blattoidea</taxon>
        <taxon>Blattidae</taxon>
        <taxon>Blattinae</taxon>
        <taxon>Periplaneta</taxon>
    </lineage>
</organism>
<keyword evidence="3" id="KW-1185">Reference proteome</keyword>